<keyword evidence="4" id="KW-0695">RNA-directed DNA polymerase</keyword>
<protein>
    <submittedName>
        <fullName evidence="4">Reverse transcriptase family protein</fullName>
    </submittedName>
</protein>
<keyword evidence="4" id="KW-0808">Transferase</keyword>
<keyword evidence="2" id="KW-0472">Membrane</keyword>
<comment type="caution">
    <text evidence="4">The sequence shown here is derived from an EMBL/GenBank/DDBJ whole genome shotgun (WGS) entry which is preliminary data.</text>
</comment>
<organism evidence="4 5">
    <name type="scientific">Corynebacterium pilbarense</name>
    <dbReference type="NCBI Taxonomy" id="1288393"/>
    <lineage>
        <taxon>Bacteria</taxon>
        <taxon>Bacillati</taxon>
        <taxon>Actinomycetota</taxon>
        <taxon>Actinomycetes</taxon>
        <taxon>Mycobacteriales</taxon>
        <taxon>Corynebacteriaceae</taxon>
        <taxon>Corynebacterium</taxon>
    </lineage>
</organism>
<evidence type="ECO:0000256" key="2">
    <source>
        <dbReference type="SAM" id="Phobius"/>
    </source>
</evidence>
<comment type="function">
    <text evidence="1">Poorly processive, error-prone DNA polymerase involved in untargeted mutagenesis. Copies undamaged DNA at stalled replication forks, which arise in vivo from mismatched or misaligned primer ends. These misaligned primers can be extended by PolIV. Exhibits no 3'-5' exonuclease (proofreading) activity. May be involved in translesional synthesis, in conjunction with the beta clamp from PolIII.</text>
</comment>
<dbReference type="InterPro" id="IPR043502">
    <property type="entry name" value="DNA/RNA_pol_sf"/>
</dbReference>
<dbReference type="GO" id="GO:0003964">
    <property type="term" value="F:RNA-directed DNA polymerase activity"/>
    <property type="evidence" value="ECO:0007669"/>
    <property type="project" value="UniProtKB-KW"/>
</dbReference>
<evidence type="ECO:0000256" key="1">
    <source>
        <dbReference type="ARBA" id="ARBA00025589"/>
    </source>
</evidence>
<dbReference type="InterPro" id="IPR043128">
    <property type="entry name" value="Rev_trsase/Diguanyl_cyclase"/>
</dbReference>
<dbReference type="Gene3D" id="3.30.70.270">
    <property type="match status" value="2"/>
</dbReference>
<dbReference type="InterPro" id="IPR050951">
    <property type="entry name" value="Retrovirus_Pol_polyprotein"/>
</dbReference>
<dbReference type="PANTHER" id="PTHR37984:SF5">
    <property type="entry name" value="PROTEIN NYNRIN-LIKE"/>
    <property type="match status" value="1"/>
</dbReference>
<dbReference type="Pfam" id="PF00078">
    <property type="entry name" value="RVT_1"/>
    <property type="match status" value="1"/>
</dbReference>
<dbReference type="AlphaFoldDB" id="A0A9Q4IJF9"/>
<feature type="domain" description="Reverse transcriptase" evidence="3">
    <location>
        <begin position="6"/>
        <end position="83"/>
    </location>
</feature>
<keyword evidence="4" id="KW-0548">Nucleotidyltransferase</keyword>
<reference evidence="4" key="1">
    <citation type="submission" date="2022-08" db="EMBL/GenBank/DDBJ databases">
        <title>Corynebacterium sp. nov., isolated from clinical breast specimens.</title>
        <authorList>
            <person name="Zhang T."/>
        </authorList>
    </citation>
    <scope>NUCLEOTIDE SEQUENCE</scope>
    <source>
        <strain evidence="4">CCUG 57942</strain>
    </source>
</reference>
<keyword evidence="5" id="KW-1185">Reference proteome</keyword>
<name>A0A9Q4IJF9_9CORY</name>
<gene>
    <name evidence="4" type="ORF">NUW87_11475</name>
</gene>
<keyword evidence="2" id="KW-1133">Transmembrane helix</keyword>
<proteinExistence type="predicted"/>
<feature type="non-terminal residue" evidence="4">
    <location>
        <position position="183"/>
    </location>
</feature>
<evidence type="ECO:0000313" key="5">
    <source>
        <dbReference type="Proteomes" id="UP001071110"/>
    </source>
</evidence>
<dbReference type="CDD" id="cd01647">
    <property type="entry name" value="RT_LTR"/>
    <property type="match status" value="1"/>
</dbReference>
<keyword evidence="2" id="KW-0812">Transmembrane</keyword>
<accession>A0A9Q4IJF9</accession>
<dbReference type="SUPFAM" id="SSF56672">
    <property type="entry name" value="DNA/RNA polymerases"/>
    <property type="match status" value="1"/>
</dbReference>
<evidence type="ECO:0000259" key="3">
    <source>
        <dbReference type="Pfam" id="PF00078"/>
    </source>
</evidence>
<dbReference type="InterPro" id="IPR000477">
    <property type="entry name" value="RT_dom"/>
</dbReference>
<dbReference type="RefSeq" id="WP_269028656.1">
    <property type="nucleotide sequence ID" value="NZ_JANRML010000105.1"/>
</dbReference>
<dbReference type="PANTHER" id="PTHR37984">
    <property type="entry name" value="PROTEIN CBG26694"/>
    <property type="match status" value="1"/>
</dbReference>
<dbReference type="EMBL" id="JANRML010000105">
    <property type="protein sequence ID" value="MCZ2221970.1"/>
    <property type="molecule type" value="Genomic_DNA"/>
</dbReference>
<sequence>MTPWGTFSYRVMPFGLKNAGATFQWAMTYIFHDLAAIILAYLDDLTARSKKRTQHLDDLRVIFQRCRQYNIRLNPLKCVFCITAGRLLSFIVSQRGITVDPLKVQAITEIPPPRNIRQLQSLQGKANFLRRFVPDYAIRAHGFLRLLRHDIPFHCDDYAQQSFDDLKAALSNAPLFSAPDYNH</sequence>
<evidence type="ECO:0000313" key="4">
    <source>
        <dbReference type="EMBL" id="MCZ2221970.1"/>
    </source>
</evidence>
<dbReference type="Proteomes" id="UP001071110">
    <property type="component" value="Unassembled WGS sequence"/>
</dbReference>
<feature type="transmembrane region" description="Helical" evidence="2">
    <location>
        <begin position="22"/>
        <end position="42"/>
    </location>
</feature>